<organism evidence="1 2">
    <name type="scientific">Ammonifex degensii (strain DSM 10501 / KC4)</name>
    <dbReference type="NCBI Taxonomy" id="429009"/>
    <lineage>
        <taxon>Bacteria</taxon>
        <taxon>Bacillati</taxon>
        <taxon>Bacillota</taxon>
        <taxon>Clostridia</taxon>
        <taxon>Thermoanaerobacterales</taxon>
        <taxon>Thermoanaerobacteraceae</taxon>
        <taxon>Ammonifex</taxon>
    </lineage>
</organism>
<sequence length="229" mass="26367">MCGELKYDFQIDLSDTHSAHGKVLRLVGWGKKVLEVGCATGYLTRALKERFWCTVDAVEIDPEAAARARPFCAQLLVGDVEELPLEVYFAPESYDVILLADVLEHLREPWMVLRRLRPLLREKGYVVASIPNIAHAAVILELFEGRFRYRPRGLLDETHLRFFTREGVEELFAGNGYLITYWDRVALPPALTEFGTDLSRFPEEVIRFLYKKNRDADTYQFIVKAVRAE</sequence>
<dbReference type="KEGG" id="adg:Adeg_1126"/>
<gene>
    <name evidence="1" type="ordered locus">Adeg_1126</name>
</gene>
<keyword evidence="1" id="KW-0808">Transferase</keyword>
<dbReference type="STRING" id="429009.Adeg_1126"/>
<dbReference type="CDD" id="cd02440">
    <property type="entry name" value="AdoMet_MTases"/>
    <property type="match status" value="1"/>
</dbReference>
<accession>C9RDB8</accession>
<keyword evidence="1" id="KW-0489">Methyltransferase</keyword>
<dbReference type="SUPFAM" id="SSF53335">
    <property type="entry name" value="S-adenosyl-L-methionine-dependent methyltransferases"/>
    <property type="match status" value="1"/>
</dbReference>
<dbReference type="Gene3D" id="3.40.50.150">
    <property type="entry name" value="Vaccinia Virus protein VP39"/>
    <property type="match status" value="1"/>
</dbReference>
<keyword evidence="2" id="KW-1185">Reference proteome</keyword>
<dbReference type="AlphaFoldDB" id="C9RDB8"/>
<evidence type="ECO:0000313" key="1">
    <source>
        <dbReference type="EMBL" id="ACX52245.1"/>
    </source>
</evidence>
<proteinExistence type="predicted"/>
<evidence type="ECO:0000313" key="2">
    <source>
        <dbReference type="Proteomes" id="UP000002620"/>
    </source>
</evidence>
<dbReference type="InterPro" id="IPR029063">
    <property type="entry name" value="SAM-dependent_MTases_sf"/>
</dbReference>
<dbReference type="Pfam" id="PF13489">
    <property type="entry name" value="Methyltransf_23"/>
    <property type="match status" value="1"/>
</dbReference>
<protein>
    <submittedName>
        <fullName evidence="1">Methyltransferase type 11</fullName>
    </submittedName>
</protein>
<dbReference type="Proteomes" id="UP000002620">
    <property type="component" value="Chromosome"/>
</dbReference>
<dbReference type="eggNOG" id="COG2227">
    <property type="taxonomic scope" value="Bacteria"/>
</dbReference>
<dbReference type="HOGENOM" id="CLU_088541_1_0_9"/>
<dbReference type="GO" id="GO:0032259">
    <property type="term" value="P:methylation"/>
    <property type="evidence" value="ECO:0007669"/>
    <property type="project" value="UniProtKB-KW"/>
</dbReference>
<dbReference type="GO" id="GO:0008168">
    <property type="term" value="F:methyltransferase activity"/>
    <property type="evidence" value="ECO:0007669"/>
    <property type="project" value="UniProtKB-KW"/>
</dbReference>
<name>C9RDB8_AMMDK</name>
<dbReference type="EMBL" id="CP001785">
    <property type="protein sequence ID" value="ACX52245.1"/>
    <property type="molecule type" value="Genomic_DNA"/>
</dbReference>
<dbReference type="PANTHER" id="PTHR43861">
    <property type="entry name" value="TRANS-ACONITATE 2-METHYLTRANSFERASE-RELATED"/>
    <property type="match status" value="1"/>
</dbReference>
<reference evidence="1 2" key="1">
    <citation type="submission" date="2009-10" db="EMBL/GenBank/DDBJ databases">
        <title>Complete sequence of chromosome of Ammonifex degensii KC4.</title>
        <authorList>
            <consortium name="US DOE Joint Genome Institute"/>
            <person name="Kerfeld C."/>
            <person name="Goodner B."/>
            <person name="Huber H."/>
            <person name="Stetter K."/>
            <person name="Lucas S."/>
            <person name="Copeland A."/>
            <person name="Lapidus A."/>
            <person name="Glavina del Rio T."/>
            <person name="Dalin E."/>
            <person name="Tice H."/>
            <person name="Bruce D."/>
            <person name="Goodwin L."/>
            <person name="Pitluck S."/>
            <person name="Saunders E."/>
            <person name="Brettin T."/>
            <person name="Detter J.C."/>
            <person name="Han C."/>
            <person name="Larimer F."/>
            <person name="Land M."/>
            <person name="Hauser L."/>
            <person name="Kyrpides N."/>
            <person name="Ovchinnikova G."/>
            <person name="Richardson P."/>
        </authorList>
    </citation>
    <scope>NUCLEOTIDE SEQUENCE [LARGE SCALE GENOMIC DNA]</scope>
    <source>
        <strain evidence="2">DSM 10501 / KC4</strain>
    </source>
</reference>